<evidence type="ECO:0000259" key="2">
    <source>
        <dbReference type="Pfam" id="PF18998"/>
    </source>
</evidence>
<dbReference type="RefSeq" id="WP_058508885.1">
    <property type="nucleotide sequence ID" value="NZ_CAAAIK010000014.1"/>
</dbReference>
<dbReference type="STRING" id="45073.Lqui_2828"/>
<reference evidence="3 4" key="1">
    <citation type="submission" date="2015-11" db="EMBL/GenBank/DDBJ databases">
        <title>Genomic analysis of 38 Legionella species identifies large and diverse effector repertoires.</title>
        <authorList>
            <person name="Burstein D."/>
            <person name="Amaro F."/>
            <person name="Zusman T."/>
            <person name="Lifshitz Z."/>
            <person name="Cohen O."/>
            <person name="Gilbert J.A."/>
            <person name="Pupko T."/>
            <person name="Shuman H.A."/>
            <person name="Segal G."/>
        </authorList>
    </citation>
    <scope>NUCLEOTIDE SEQUENCE [LARGE SCALE GENOMIC DNA]</scope>
    <source>
        <strain evidence="3 4">CDC#1442-AUS-E</strain>
    </source>
</reference>
<dbReference type="SUPFAM" id="SSF63825">
    <property type="entry name" value="YWTD domain"/>
    <property type="match status" value="1"/>
</dbReference>
<keyword evidence="1" id="KW-0732">Signal</keyword>
<name>A0A0W0XL30_9GAMM</name>
<dbReference type="EMBL" id="LNYS01000025">
    <property type="protein sequence ID" value="KTD45357.1"/>
    <property type="molecule type" value="Genomic_DNA"/>
</dbReference>
<dbReference type="Proteomes" id="UP000054618">
    <property type="component" value="Unassembled WGS sequence"/>
</dbReference>
<feature type="chain" id="PRO_5006916657" evidence="1">
    <location>
        <begin position="28"/>
        <end position="492"/>
    </location>
</feature>
<feature type="domain" description="Bacterial repeat" evidence="2">
    <location>
        <begin position="141"/>
        <end position="196"/>
    </location>
</feature>
<dbReference type="PANTHER" id="PTHR47197">
    <property type="entry name" value="PROTEIN NIRF"/>
    <property type="match status" value="1"/>
</dbReference>
<organism evidence="3 4">
    <name type="scientific">Legionella quinlivanii</name>
    <dbReference type="NCBI Taxonomy" id="45073"/>
    <lineage>
        <taxon>Bacteria</taxon>
        <taxon>Pseudomonadati</taxon>
        <taxon>Pseudomonadota</taxon>
        <taxon>Gammaproteobacteria</taxon>
        <taxon>Legionellales</taxon>
        <taxon>Legionellaceae</taxon>
        <taxon>Legionella</taxon>
    </lineage>
</organism>
<dbReference type="Gene3D" id="2.130.10.10">
    <property type="entry name" value="YVTN repeat-like/Quinoprotein amine dehydrogenase"/>
    <property type="match status" value="2"/>
</dbReference>
<dbReference type="InterPro" id="IPR044060">
    <property type="entry name" value="Bacterial_rp_domain"/>
</dbReference>
<evidence type="ECO:0000313" key="3">
    <source>
        <dbReference type="EMBL" id="KTD45357.1"/>
    </source>
</evidence>
<dbReference type="InterPro" id="IPR051200">
    <property type="entry name" value="Host-pathogen_enzymatic-act"/>
</dbReference>
<sequence length="492" mass="51788">MSGHKVHLLIHALLGLLSLLFISSVQAATPLWTFIPQTPVELTLTNSAGAEVIYTVQNQSVRPKTLVMMPIAGITQNDVCQLPGKGTCTLKLSIQGNALKGDVLGGPILCQQGDPNQCYQPAPVYSLKIHLVNQPPVQQFTVTPSAGPNGSITPDTPQVVNPGSNLVFMATPAAGFAVKQWLLDGVVAQNGGTSFQLNNIDANHRLEVVFGQYFAYVTNDFSSGANNVTRCGLDAGGNFIDCTIVGSGFTNPIGLVFNPEGTRVYVANFGAANTVRKCDIGINGILLNCIDSAAIFNNPVGVAINPQGTKIYVTNNLMDNVSRCDLDTNGNLINCTITALINFPRGIVFNPAGTKVYVTNNTNVTRCDVVGFNGDLVNCTLVGFGLVLPVGITFNASGTRLYTVSGPNFLTGEINRFDVDANGDLGNPAVAGTAGTTSRFIALNADQTIAYVTNASNDNVTKCEIDINGNFTNCSVTGFNMDGATGLQLVVQ</sequence>
<dbReference type="OrthoDB" id="8908077at2"/>
<dbReference type="Pfam" id="PF18998">
    <property type="entry name" value="Flg_new_2"/>
    <property type="match status" value="1"/>
</dbReference>
<protein>
    <submittedName>
        <fullName evidence="3">NHL repeat protein</fullName>
    </submittedName>
</protein>
<proteinExistence type="predicted"/>
<dbReference type="AlphaFoldDB" id="A0A0W0XL30"/>
<dbReference type="PATRIC" id="fig|45073.5.peg.3004"/>
<evidence type="ECO:0000256" key="1">
    <source>
        <dbReference type="SAM" id="SignalP"/>
    </source>
</evidence>
<keyword evidence="4" id="KW-1185">Reference proteome</keyword>
<feature type="signal peptide" evidence="1">
    <location>
        <begin position="1"/>
        <end position="27"/>
    </location>
</feature>
<accession>A0A0W0XL30</accession>
<comment type="caution">
    <text evidence="3">The sequence shown here is derived from an EMBL/GenBank/DDBJ whole genome shotgun (WGS) entry which is preliminary data.</text>
</comment>
<dbReference type="InterPro" id="IPR015943">
    <property type="entry name" value="WD40/YVTN_repeat-like_dom_sf"/>
</dbReference>
<gene>
    <name evidence="3" type="ORF">Lqui_2828</name>
</gene>
<evidence type="ECO:0000313" key="4">
    <source>
        <dbReference type="Proteomes" id="UP000054618"/>
    </source>
</evidence>
<dbReference type="PANTHER" id="PTHR47197:SF3">
    <property type="entry name" value="DIHYDRO-HEME D1 DEHYDROGENASE"/>
    <property type="match status" value="1"/>
</dbReference>